<dbReference type="Proteomes" id="UP000184066">
    <property type="component" value="Unassembled WGS sequence"/>
</dbReference>
<feature type="region of interest" description="Disordered" evidence="1">
    <location>
        <begin position="78"/>
        <end position="113"/>
    </location>
</feature>
<feature type="compositionally biased region" description="Low complexity" evidence="1">
    <location>
        <begin position="86"/>
        <end position="95"/>
    </location>
</feature>
<feature type="compositionally biased region" description="Gly residues" evidence="1">
    <location>
        <begin position="96"/>
        <end position="113"/>
    </location>
</feature>
<evidence type="ECO:0000256" key="1">
    <source>
        <dbReference type="SAM" id="MobiDB-lite"/>
    </source>
</evidence>
<dbReference type="EMBL" id="FRDL01000014">
    <property type="protein sequence ID" value="SHN76941.1"/>
    <property type="molecule type" value="Genomic_DNA"/>
</dbReference>
<dbReference type="AlphaFoldDB" id="A0A1M7U1N0"/>
<evidence type="ECO:0000313" key="3">
    <source>
        <dbReference type="EMBL" id="SHN76941.1"/>
    </source>
</evidence>
<dbReference type="STRING" id="1189325.SAMN04488119_101398"/>
<organism evidence="3 4">
    <name type="scientific">Oceanicella actignis</name>
    <dbReference type="NCBI Taxonomy" id="1189325"/>
    <lineage>
        <taxon>Bacteria</taxon>
        <taxon>Pseudomonadati</taxon>
        <taxon>Pseudomonadota</taxon>
        <taxon>Alphaproteobacteria</taxon>
        <taxon>Rhodobacterales</taxon>
        <taxon>Paracoccaceae</taxon>
        <taxon>Oceanicella</taxon>
    </lineage>
</organism>
<keyword evidence="2" id="KW-0812">Transmembrane</keyword>
<gene>
    <name evidence="3" type="ORF">SAMN05216200_11424</name>
</gene>
<protein>
    <recommendedName>
        <fullName evidence="5">Holin</fullName>
    </recommendedName>
</protein>
<keyword evidence="2" id="KW-1133">Transmembrane helix</keyword>
<keyword evidence="2" id="KW-0472">Membrane</keyword>
<reference evidence="3 4" key="1">
    <citation type="submission" date="2016-12" db="EMBL/GenBank/DDBJ databases">
        <authorList>
            <person name="Song W.-J."/>
            <person name="Kurnit D.M."/>
        </authorList>
    </citation>
    <scope>NUCLEOTIDE SEQUENCE [LARGE SCALE GENOMIC DNA]</scope>
    <source>
        <strain evidence="3 4">CGMCC 1.10808</strain>
    </source>
</reference>
<proteinExistence type="predicted"/>
<name>A0A1M7U1N0_9RHOB</name>
<evidence type="ECO:0008006" key="5">
    <source>
        <dbReference type="Google" id="ProtNLM"/>
    </source>
</evidence>
<sequence length="113" mass="11275">MSRVSEYRKAIAALLAGLLGLAAHFIPGVSEYATAEIINLASVTMAAAAALIVPNTMDGHNVNMLARWILDEIAKGTPPDADADADAGPASRARGAPGGDPGAAGRDGGATHG</sequence>
<feature type="transmembrane region" description="Helical" evidence="2">
    <location>
        <begin position="32"/>
        <end position="53"/>
    </location>
</feature>
<keyword evidence="4" id="KW-1185">Reference proteome</keyword>
<evidence type="ECO:0000313" key="4">
    <source>
        <dbReference type="Proteomes" id="UP000184066"/>
    </source>
</evidence>
<dbReference type="RefSeq" id="WP_072748434.1">
    <property type="nucleotide sequence ID" value="NZ_FOHL01000001.1"/>
</dbReference>
<evidence type="ECO:0000256" key="2">
    <source>
        <dbReference type="SAM" id="Phobius"/>
    </source>
</evidence>
<accession>A0A1M7U1N0</accession>